<accession>A0A0B0MG35</accession>
<protein>
    <submittedName>
        <fullName evidence="2">Uncharacterized protein</fullName>
    </submittedName>
</protein>
<sequence length="43" mass="4543">MQTAPDPTIEGDRPSLKDLVRSRGHTLALGVRRTKGGRGAAEA</sequence>
<organism evidence="2 3">
    <name type="scientific">Gossypium arboreum</name>
    <name type="common">Tree cotton</name>
    <name type="synonym">Gossypium nanking</name>
    <dbReference type="NCBI Taxonomy" id="29729"/>
    <lineage>
        <taxon>Eukaryota</taxon>
        <taxon>Viridiplantae</taxon>
        <taxon>Streptophyta</taxon>
        <taxon>Embryophyta</taxon>
        <taxon>Tracheophyta</taxon>
        <taxon>Spermatophyta</taxon>
        <taxon>Magnoliopsida</taxon>
        <taxon>eudicotyledons</taxon>
        <taxon>Gunneridae</taxon>
        <taxon>Pentapetalae</taxon>
        <taxon>rosids</taxon>
        <taxon>malvids</taxon>
        <taxon>Malvales</taxon>
        <taxon>Malvaceae</taxon>
        <taxon>Malvoideae</taxon>
        <taxon>Gossypium</taxon>
    </lineage>
</organism>
<gene>
    <name evidence="2" type="ORF">F383_22485</name>
</gene>
<evidence type="ECO:0000313" key="2">
    <source>
        <dbReference type="EMBL" id="KHG01133.1"/>
    </source>
</evidence>
<dbReference type="AlphaFoldDB" id="A0A0B0MG35"/>
<evidence type="ECO:0000256" key="1">
    <source>
        <dbReference type="SAM" id="MobiDB-lite"/>
    </source>
</evidence>
<dbReference type="Proteomes" id="UP000032142">
    <property type="component" value="Unassembled WGS sequence"/>
</dbReference>
<feature type="compositionally biased region" description="Basic and acidic residues" evidence="1">
    <location>
        <begin position="10"/>
        <end position="21"/>
    </location>
</feature>
<reference evidence="3" key="1">
    <citation type="submission" date="2014-09" db="EMBL/GenBank/DDBJ databases">
        <authorList>
            <person name="Mudge J."/>
            <person name="Ramaraj T."/>
            <person name="Lindquist I.E."/>
            <person name="Bharti A.K."/>
            <person name="Sundararajan A."/>
            <person name="Cameron C.T."/>
            <person name="Woodward J.E."/>
            <person name="May G.D."/>
            <person name="Brubaker C."/>
            <person name="Broadhvest J."/>
            <person name="Wilkins T.A."/>
        </authorList>
    </citation>
    <scope>NUCLEOTIDE SEQUENCE</scope>
    <source>
        <strain evidence="3">cv. AKA8401</strain>
    </source>
</reference>
<keyword evidence="3" id="KW-1185">Reference proteome</keyword>
<proteinExistence type="predicted"/>
<feature type="region of interest" description="Disordered" evidence="1">
    <location>
        <begin position="1"/>
        <end position="43"/>
    </location>
</feature>
<evidence type="ECO:0000313" key="3">
    <source>
        <dbReference type="Proteomes" id="UP000032142"/>
    </source>
</evidence>
<name>A0A0B0MG35_GOSAR</name>
<dbReference type="EMBL" id="JRRC01172628">
    <property type="protein sequence ID" value="KHG01133.1"/>
    <property type="molecule type" value="Genomic_DNA"/>
</dbReference>
<comment type="caution">
    <text evidence="2">The sequence shown here is derived from an EMBL/GenBank/DDBJ whole genome shotgun (WGS) entry which is preliminary data.</text>
</comment>